<comment type="caution">
    <text evidence="1">The sequence shown here is derived from an EMBL/GenBank/DDBJ whole genome shotgun (WGS) entry which is preliminary data.</text>
</comment>
<dbReference type="EMBL" id="CAJVPU010057003">
    <property type="protein sequence ID" value="CAG8771352.1"/>
    <property type="molecule type" value="Genomic_DNA"/>
</dbReference>
<feature type="non-terminal residue" evidence="1">
    <location>
        <position position="180"/>
    </location>
</feature>
<dbReference type="Proteomes" id="UP000789702">
    <property type="component" value="Unassembled WGS sequence"/>
</dbReference>
<feature type="non-terminal residue" evidence="1">
    <location>
        <position position="1"/>
    </location>
</feature>
<protein>
    <submittedName>
        <fullName evidence="1">1035_t:CDS:1</fullName>
    </submittedName>
</protein>
<name>A0ACA9R0E8_9GLOM</name>
<keyword evidence="2" id="KW-1185">Reference proteome</keyword>
<gene>
    <name evidence="1" type="ORF">DHETER_LOCUS15854</name>
</gene>
<sequence length="180" mass="21254">DTNQNLLRDSFKIITRGTLASSRITHGEMEACLPNKNVENQHHRDNYQEEDEKSSGQFELDLGVQFEDDKKFSSLFEDEKPNNQFEEVEKPGIQFEDDERSGGLFENEELVNQFENEEYSSLFEDSEKSDSLFEEDEESEDEINNNDFIFEKLANWLPESFENVFSPYFANFTEMSFFIW</sequence>
<accession>A0ACA9R0E8</accession>
<reference evidence="1" key="1">
    <citation type="submission" date="2021-06" db="EMBL/GenBank/DDBJ databases">
        <authorList>
            <person name="Kallberg Y."/>
            <person name="Tangrot J."/>
            <person name="Rosling A."/>
        </authorList>
    </citation>
    <scope>NUCLEOTIDE SEQUENCE</scope>
    <source>
        <strain evidence="1">IL203A</strain>
    </source>
</reference>
<evidence type="ECO:0000313" key="1">
    <source>
        <dbReference type="EMBL" id="CAG8771352.1"/>
    </source>
</evidence>
<evidence type="ECO:0000313" key="2">
    <source>
        <dbReference type="Proteomes" id="UP000789702"/>
    </source>
</evidence>
<proteinExistence type="predicted"/>
<organism evidence="1 2">
    <name type="scientific">Dentiscutata heterogama</name>
    <dbReference type="NCBI Taxonomy" id="1316150"/>
    <lineage>
        <taxon>Eukaryota</taxon>
        <taxon>Fungi</taxon>
        <taxon>Fungi incertae sedis</taxon>
        <taxon>Mucoromycota</taxon>
        <taxon>Glomeromycotina</taxon>
        <taxon>Glomeromycetes</taxon>
        <taxon>Diversisporales</taxon>
        <taxon>Gigasporaceae</taxon>
        <taxon>Dentiscutata</taxon>
    </lineage>
</organism>